<proteinExistence type="predicted"/>
<evidence type="ECO:0000259" key="1">
    <source>
        <dbReference type="Pfam" id="PF00385"/>
    </source>
</evidence>
<dbReference type="SUPFAM" id="SSF56672">
    <property type="entry name" value="DNA/RNA polymerases"/>
    <property type="match status" value="1"/>
</dbReference>
<dbReference type="RefSeq" id="XP_071924834.1">
    <property type="nucleotide sequence ID" value="XM_072068733.1"/>
</dbReference>
<dbReference type="PANTHER" id="PTHR45835">
    <property type="entry name" value="YALI0A06105P"/>
    <property type="match status" value="1"/>
</dbReference>
<gene>
    <name evidence="3" type="primary">LOC140015900</name>
</gene>
<organism evidence="2 3">
    <name type="scientific">Coffea arabica</name>
    <name type="common">Arabian coffee</name>
    <dbReference type="NCBI Taxonomy" id="13443"/>
    <lineage>
        <taxon>Eukaryota</taxon>
        <taxon>Viridiplantae</taxon>
        <taxon>Streptophyta</taxon>
        <taxon>Embryophyta</taxon>
        <taxon>Tracheophyta</taxon>
        <taxon>Spermatophyta</taxon>
        <taxon>Magnoliopsida</taxon>
        <taxon>eudicotyledons</taxon>
        <taxon>Gunneridae</taxon>
        <taxon>Pentapetalae</taxon>
        <taxon>asterids</taxon>
        <taxon>lamiids</taxon>
        <taxon>Gentianales</taxon>
        <taxon>Rubiaceae</taxon>
        <taxon>Ixoroideae</taxon>
        <taxon>Gardenieae complex</taxon>
        <taxon>Bertiereae - Coffeeae clade</taxon>
        <taxon>Coffeeae</taxon>
        <taxon>Coffea</taxon>
    </lineage>
</organism>
<dbReference type="GeneID" id="140015900"/>
<dbReference type="Gene3D" id="3.10.10.10">
    <property type="entry name" value="HIV Type 1 Reverse Transcriptase, subunit A, domain 1"/>
    <property type="match status" value="1"/>
</dbReference>
<sequence length="313" mass="36517">MDWLARYNVQLNCRTKIVELCILGEATLKLDVRGKLVSSALILGILVRKLLSKEVQGYLAFLINTPSDKVNLEDMPVVKDFPDVFPEELESLPPEREITFKIDVTPRVARISKTPHRMAPMELKELKLQLQDLLERGFIKESDSQWGGPVKAEHQKLSELLQPLEILEWKWENITMNFVSGLPRTQRDHDAIWVIVDRLIKSAHFLPINMKYPLEKLAKLYLDEIIRLHGIPYHLDPSHILQPESIDIDEVLTYEEKPVKLLDRKVKELRNKQIPLVKVLWKNYGLEEATWEVEKSIREMYPDLFINQGKFRG</sequence>
<dbReference type="Pfam" id="PF00385">
    <property type="entry name" value="Chromo"/>
    <property type="match status" value="1"/>
</dbReference>
<reference evidence="3" key="1">
    <citation type="submission" date="2025-08" db="UniProtKB">
        <authorList>
            <consortium name="RefSeq"/>
        </authorList>
    </citation>
    <scope>IDENTIFICATION</scope>
    <source>
        <tissue evidence="3">Leaves</tissue>
    </source>
</reference>
<dbReference type="InterPro" id="IPR023780">
    <property type="entry name" value="Chromo_domain"/>
</dbReference>
<protein>
    <recommendedName>
        <fullName evidence="1">Chromo domain-containing protein</fullName>
    </recommendedName>
</protein>
<feature type="domain" description="Chromo" evidence="1">
    <location>
        <begin position="260"/>
        <end position="304"/>
    </location>
</feature>
<name>A0ABM4VZC7_COFAR</name>
<evidence type="ECO:0000313" key="2">
    <source>
        <dbReference type="Proteomes" id="UP001652660"/>
    </source>
</evidence>
<dbReference type="SUPFAM" id="SSF54160">
    <property type="entry name" value="Chromo domain-like"/>
    <property type="match status" value="1"/>
</dbReference>
<dbReference type="Proteomes" id="UP001652660">
    <property type="component" value="Chromosome 10c"/>
</dbReference>
<keyword evidence="2" id="KW-1185">Reference proteome</keyword>
<dbReference type="PANTHER" id="PTHR45835:SF99">
    <property type="entry name" value="CHROMO DOMAIN-CONTAINING PROTEIN-RELATED"/>
    <property type="match status" value="1"/>
</dbReference>
<dbReference type="InterPro" id="IPR016197">
    <property type="entry name" value="Chromo-like_dom_sf"/>
</dbReference>
<dbReference type="InterPro" id="IPR043502">
    <property type="entry name" value="DNA/RNA_pol_sf"/>
</dbReference>
<accession>A0ABM4VZC7</accession>
<evidence type="ECO:0000313" key="3">
    <source>
        <dbReference type="RefSeq" id="XP_071924834.1"/>
    </source>
</evidence>